<dbReference type="EMBL" id="JACDQQ010001393">
    <property type="protein sequence ID" value="MBA0086198.1"/>
    <property type="molecule type" value="Genomic_DNA"/>
</dbReference>
<dbReference type="Proteomes" id="UP000567293">
    <property type="component" value="Unassembled WGS sequence"/>
</dbReference>
<accession>A0A7V8NRK8</accession>
<evidence type="ECO:0000313" key="2">
    <source>
        <dbReference type="Proteomes" id="UP000567293"/>
    </source>
</evidence>
<sequence>GQEENPELYAYGASRQEALEELGKVIVEHVDDHLYDLAEQHLISQETADECFTDIDGLTYLPY</sequence>
<gene>
    <name evidence="1" type="ORF">HRJ53_14520</name>
</gene>
<evidence type="ECO:0000313" key="1">
    <source>
        <dbReference type="EMBL" id="MBA0086198.1"/>
    </source>
</evidence>
<comment type="caution">
    <text evidence="1">The sequence shown here is derived from an EMBL/GenBank/DDBJ whole genome shotgun (WGS) entry which is preliminary data.</text>
</comment>
<keyword evidence="2" id="KW-1185">Reference proteome</keyword>
<dbReference type="AlphaFoldDB" id="A0A7V8NRK8"/>
<name>A0A7V8NRK8_9BACT</name>
<feature type="non-terminal residue" evidence="1">
    <location>
        <position position="1"/>
    </location>
</feature>
<protein>
    <submittedName>
        <fullName evidence="1">Uncharacterized protein</fullName>
    </submittedName>
</protein>
<reference evidence="1" key="1">
    <citation type="submission" date="2020-06" db="EMBL/GenBank/DDBJ databases">
        <title>Legume-microbial interactions unlock mineral nutrients during tropical forest succession.</title>
        <authorList>
            <person name="Epihov D.Z."/>
        </authorList>
    </citation>
    <scope>NUCLEOTIDE SEQUENCE [LARGE SCALE GENOMIC DNA]</scope>
    <source>
        <strain evidence="1">Pan2503</strain>
    </source>
</reference>
<organism evidence="1 2">
    <name type="scientific">Candidatus Acidiferrum panamense</name>
    <dbReference type="NCBI Taxonomy" id="2741543"/>
    <lineage>
        <taxon>Bacteria</taxon>
        <taxon>Pseudomonadati</taxon>
        <taxon>Acidobacteriota</taxon>
        <taxon>Terriglobia</taxon>
        <taxon>Candidatus Acidiferrales</taxon>
        <taxon>Candidatus Acidiferrum</taxon>
    </lineage>
</organism>
<proteinExistence type="predicted"/>